<dbReference type="InterPro" id="IPR036318">
    <property type="entry name" value="FAD-bd_PCMH-like_sf"/>
</dbReference>
<evidence type="ECO:0000313" key="7">
    <source>
        <dbReference type="Proteomes" id="UP000595362"/>
    </source>
</evidence>
<evidence type="ECO:0000256" key="3">
    <source>
        <dbReference type="PROSITE-ProRule" id="PRU00703"/>
    </source>
</evidence>
<feature type="domain" description="CBS" evidence="5">
    <location>
        <begin position="158"/>
        <end position="215"/>
    </location>
</feature>
<dbReference type="InterPro" id="IPR044751">
    <property type="entry name" value="Ion_transp-like_CBS"/>
</dbReference>
<dbReference type="GO" id="GO:0005886">
    <property type="term" value="C:plasma membrane"/>
    <property type="evidence" value="ECO:0007669"/>
    <property type="project" value="TreeGrafter"/>
</dbReference>
<dbReference type="InterPro" id="IPR016169">
    <property type="entry name" value="FAD-bd_PCMH_sub2"/>
</dbReference>
<feature type="region of interest" description="Disordered" evidence="4">
    <location>
        <begin position="1"/>
        <end position="26"/>
    </location>
</feature>
<dbReference type="InterPro" id="IPR005170">
    <property type="entry name" value="Transptr-assoc_dom"/>
</dbReference>
<evidence type="ECO:0000259" key="5">
    <source>
        <dbReference type="PROSITE" id="PS51371"/>
    </source>
</evidence>
<dbReference type="AlphaFoldDB" id="A0A7T5R4I2"/>
<evidence type="ECO:0000313" key="6">
    <source>
        <dbReference type="EMBL" id="QQG37423.1"/>
    </source>
</evidence>
<keyword evidence="1" id="KW-0677">Repeat</keyword>
<dbReference type="InterPro" id="IPR000644">
    <property type="entry name" value="CBS_dom"/>
</dbReference>
<dbReference type="SMART" id="SM00116">
    <property type="entry name" value="CBS"/>
    <property type="match status" value="2"/>
</dbReference>
<dbReference type="SMART" id="SM01091">
    <property type="entry name" value="CorC_HlyC"/>
    <property type="match status" value="1"/>
</dbReference>
<evidence type="ECO:0000256" key="2">
    <source>
        <dbReference type="ARBA" id="ARBA00023122"/>
    </source>
</evidence>
<dbReference type="GO" id="GO:0050660">
    <property type="term" value="F:flavin adenine dinucleotide binding"/>
    <property type="evidence" value="ECO:0007669"/>
    <property type="project" value="InterPro"/>
</dbReference>
<dbReference type="EMBL" id="CP066681">
    <property type="protein sequence ID" value="QQG37423.1"/>
    <property type="molecule type" value="Genomic_DNA"/>
</dbReference>
<keyword evidence="2 3" id="KW-0129">CBS domain</keyword>
<dbReference type="PANTHER" id="PTHR22777">
    <property type="entry name" value="HEMOLYSIN-RELATED"/>
    <property type="match status" value="1"/>
</dbReference>
<dbReference type="CDD" id="cd04590">
    <property type="entry name" value="CBS_pair_CorC_HlyC_assoc"/>
    <property type="match status" value="1"/>
</dbReference>
<dbReference type="SUPFAM" id="SSF56176">
    <property type="entry name" value="FAD-binding/transporter-associated domain-like"/>
    <property type="match status" value="1"/>
</dbReference>
<dbReference type="Pfam" id="PF03471">
    <property type="entry name" value="CorC_HlyC"/>
    <property type="match status" value="1"/>
</dbReference>
<dbReference type="InterPro" id="IPR046342">
    <property type="entry name" value="CBS_dom_sf"/>
</dbReference>
<name>A0A7T5R4I2_9BACT</name>
<dbReference type="Pfam" id="PF00571">
    <property type="entry name" value="CBS"/>
    <property type="match status" value="2"/>
</dbReference>
<proteinExistence type="predicted"/>
<protein>
    <submittedName>
        <fullName evidence="6">HlyC/CorC family transporter</fullName>
    </submittedName>
</protein>
<dbReference type="Gene3D" id="3.10.580.10">
    <property type="entry name" value="CBS-domain"/>
    <property type="match status" value="1"/>
</dbReference>
<feature type="domain" description="CBS" evidence="5">
    <location>
        <begin position="94"/>
        <end position="155"/>
    </location>
</feature>
<sequence length="313" mass="34599">MTKDSSSGSVTDSEPPQHPNSTLQTPQDAGFISWLKGAIGLEKANDGNSLREVFEEFIEEAEQRTDTNAQVGPHERALISNVLKLRDLTVVDVMIPRADIVAIDVNTSQEDLLALLSQKQFSRLPVYRDSLDDVLGTIHIKDILAVLAKGQRIDIASLVRDMPIVSPAMHVLDLILLMRNRRKHLVLVVDEYGGIDGLATIGDVVEAIVGDIEDEYDQDDEPELTVNKDGSVIADGRYDIDEFQEKFGKILDEEDADDVDTLGGMIFAITGRIPARGEIIAHESGITFEIIDADPRRVNRLLIRNLPLQKAEN</sequence>
<dbReference type="Proteomes" id="UP000595362">
    <property type="component" value="Chromosome"/>
</dbReference>
<evidence type="ECO:0000256" key="4">
    <source>
        <dbReference type="SAM" id="MobiDB-lite"/>
    </source>
</evidence>
<dbReference type="Gene3D" id="3.30.465.10">
    <property type="match status" value="1"/>
</dbReference>
<reference evidence="6 7" key="1">
    <citation type="submission" date="2020-07" db="EMBL/GenBank/DDBJ databases">
        <title>Huge and variable diversity of episymbiotic CPR bacteria and DPANN archaea in groundwater ecosystems.</title>
        <authorList>
            <person name="He C.Y."/>
            <person name="Keren R."/>
            <person name="Whittaker M."/>
            <person name="Farag I.F."/>
            <person name="Doudna J."/>
            <person name="Cate J.H.D."/>
            <person name="Banfield J.F."/>
        </authorList>
    </citation>
    <scope>NUCLEOTIDE SEQUENCE [LARGE SCALE GENOMIC DNA]</scope>
    <source>
        <strain evidence="6">NC_groundwater_70_Ag_B-0.1um_54_66</strain>
    </source>
</reference>
<dbReference type="SUPFAM" id="SSF54631">
    <property type="entry name" value="CBS-domain pair"/>
    <property type="match status" value="1"/>
</dbReference>
<accession>A0A7T5R4I2</accession>
<dbReference type="PANTHER" id="PTHR22777:SF27">
    <property type="entry name" value="MAGNESIUM AND COBALT EFFLUX PROTEIN CORC"/>
    <property type="match status" value="1"/>
</dbReference>
<organism evidence="6 7">
    <name type="scientific">Micavibrio aeruginosavorus</name>
    <dbReference type="NCBI Taxonomy" id="349221"/>
    <lineage>
        <taxon>Bacteria</taxon>
        <taxon>Pseudomonadati</taxon>
        <taxon>Bdellovibrionota</taxon>
        <taxon>Bdellovibrionia</taxon>
        <taxon>Bdellovibrionales</taxon>
        <taxon>Pseudobdellovibrionaceae</taxon>
        <taxon>Micavibrio</taxon>
    </lineage>
</organism>
<evidence type="ECO:0000256" key="1">
    <source>
        <dbReference type="ARBA" id="ARBA00022737"/>
    </source>
</evidence>
<dbReference type="FunFam" id="3.10.580.10:FF:000002">
    <property type="entry name" value="Magnesium/cobalt efflux protein CorC"/>
    <property type="match status" value="1"/>
</dbReference>
<gene>
    <name evidence="6" type="ORF">HYS17_08210</name>
</gene>
<dbReference type="PROSITE" id="PS51371">
    <property type="entry name" value="CBS"/>
    <property type="match status" value="2"/>
</dbReference>